<sequence>MPGQRKSADQLILQQALEQSDLRAGRTRGDEASLHTPRPTQSQSQQQTTNQRKAAPQKLVREQLKDVVRNELVTQIRNRGGLDEQSREQYVGIATSEMLIQRTNHERVTLQNIATELLTKYMKLKKPSHQAGDIVRRLLGRLHIPWQNEDEAREDMLKLGNSIKPAVFGPHPPTRKFVDEVMRETSSPAELPGSSQNKTPNTQTPTTVQQEPVSVDSAVAPSQPQEREHQPPPAKALPLPQPQAQESRRQPEPVQPQERQREPLPAKETQPQAQESQRQQDPALRPEVPHNQQQPIPDSQSISRRQNDGQIRSDSPNLSGLSSMMQKTWNPTTQTNEPMTARQQEKLPDVAVAAPAPEESMVPRQESIKFADAGDGEHLSSPKKRRDHHRTPSPDPGDIDGNVAMGNPTARETAEIRRGSTYRPISAMQPTVEDDDNSMQTYNSSTSEARSPPRQKPRFENNTLDAILNGMSPGELKELRTRIAGKIGAVEQLQDLSEQADNMPESYSDLNDQQYEDIYDGQGSNAPDTNDYDEEVPVNDYDEEVSVNDYDEEVSVDDGDTHQVKNGHQRVLLEDPEFDDGRRAWARIEGTTRMKGRIAVSFDPLPPRSGAPRRGYVLPISSVPVDVNSISRLRMGTRAQLEYYKGNLKPIRAYYTLTDAREVQRNSIRYLCFAVEFAGPNVDLGHGRPLTNETYFTFSDCRYRFKGGTEALFGNLCYRSGQSDPRQPRPKRDREKLQHVGARLRDRAPDWLWAEAHSDLPVLGRGESVSPPAEPRRAFYGRTDRGSWAAEGRHRSNNPPARMHRNESHFSRRSRDPESYGSRYGYESSYSPRGVPPRAQRPQQRYDSDLPEGNEEYGQRDEYEEEEELEEDGYDMTGDEETGYATPVSPRSTPGIANRRRRSQSVRFDESAFQGQRGKRAGTNSSSPRVRDDSYRDSYRETTSVSRNPSSRPSNGNRSSNYSTPATEVSRGRSGYK</sequence>
<organism evidence="2 3">
    <name type="scientific">Colletotrichum kahawae</name>
    <name type="common">Coffee berry disease fungus</name>
    <dbReference type="NCBI Taxonomy" id="34407"/>
    <lineage>
        <taxon>Eukaryota</taxon>
        <taxon>Fungi</taxon>
        <taxon>Dikarya</taxon>
        <taxon>Ascomycota</taxon>
        <taxon>Pezizomycotina</taxon>
        <taxon>Sordariomycetes</taxon>
        <taxon>Hypocreomycetidae</taxon>
        <taxon>Glomerellales</taxon>
        <taxon>Glomerellaceae</taxon>
        <taxon>Colletotrichum</taxon>
        <taxon>Colletotrichum gloeosporioides species complex</taxon>
    </lineage>
</organism>
<feature type="compositionally biased region" description="Low complexity" evidence="1">
    <location>
        <begin position="944"/>
        <end position="963"/>
    </location>
</feature>
<feature type="compositionally biased region" description="Basic residues" evidence="1">
    <location>
        <begin position="381"/>
        <end position="391"/>
    </location>
</feature>
<feature type="compositionally biased region" description="Low complexity" evidence="1">
    <location>
        <begin position="199"/>
        <end position="215"/>
    </location>
</feature>
<feature type="compositionally biased region" description="Low complexity" evidence="1">
    <location>
        <begin position="350"/>
        <end position="359"/>
    </location>
</feature>
<feature type="region of interest" description="Disordered" evidence="1">
    <location>
        <begin position="1"/>
        <end position="58"/>
    </location>
</feature>
<feature type="region of interest" description="Disordered" evidence="1">
    <location>
        <begin position="762"/>
        <end position="977"/>
    </location>
</feature>
<feature type="compositionally biased region" description="Low complexity" evidence="1">
    <location>
        <begin position="819"/>
        <end position="833"/>
    </location>
</feature>
<feature type="compositionally biased region" description="Polar residues" evidence="1">
    <location>
        <begin position="308"/>
        <end position="342"/>
    </location>
</feature>
<comment type="caution">
    <text evidence="2">The sequence shown here is derived from an EMBL/GenBank/DDBJ whole genome shotgun (WGS) entry which is preliminary data.</text>
</comment>
<dbReference type="AlphaFoldDB" id="A0AAE0DGB9"/>
<feature type="compositionally biased region" description="Polar residues" evidence="1">
    <location>
        <begin position="184"/>
        <end position="198"/>
    </location>
</feature>
<feature type="region of interest" description="Disordered" evidence="1">
    <location>
        <begin position="181"/>
        <end position="459"/>
    </location>
</feature>
<feature type="compositionally biased region" description="Acidic residues" evidence="1">
    <location>
        <begin position="862"/>
        <end position="882"/>
    </location>
</feature>
<feature type="compositionally biased region" description="Basic and acidic residues" evidence="1">
    <location>
        <begin position="929"/>
        <end position="940"/>
    </location>
</feature>
<feature type="compositionally biased region" description="Pro residues" evidence="1">
    <location>
        <begin position="231"/>
        <end position="241"/>
    </location>
</feature>
<feature type="compositionally biased region" description="Low complexity" evidence="1">
    <location>
        <begin position="36"/>
        <end position="52"/>
    </location>
</feature>
<feature type="compositionally biased region" description="Basic and acidic residues" evidence="1">
    <location>
        <begin position="20"/>
        <end position="33"/>
    </location>
</feature>
<feature type="compositionally biased region" description="Polar residues" evidence="1">
    <location>
        <begin position="269"/>
        <end position="280"/>
    </location>
</feature>
<keyword evidence="3" id="KW-1185">Reference proteome</keyword>
<evidence type="ECO:0000313" key="2">
    <source>
        <dbReference type="EMBL" id="KAK2778960.1"/>
    </source>
</evidence>
<reference evidence="2" key="1">
    <citation type="submission" date="2023-02" db="EMBL/GenBank/DDBJ databases">
        <title>Colletotrichum kahawae CIFC_Que2 genome sequencing and assembly.</title>
        <authorList>
            <person name="Baroncelli R."/>
        </authorList>
    </citation>
    <scope>NUCLEOTIDE SEQUENCE</scope>
    <source>
        <strain evidence="2">CIFC_Que2</strain>
    </source>
</reference>
<feature type="compositionally biased region" description="Basic and acidic residues" evidence="1">
    <location>
        <begin position="804"/>
        <end position="818"/>
    </location>
</feature>
<proteinExistence type="predicted"/>
<name>A0AAE0DGB9_COLKA</name>
<accession>A0AAE0DGB9</accession>
<dbReference type="Proteomes" id="UP001281614">
    <property type="component" value="Unassembled WGS sequence"/>
</dbReference>
<feature type="compositionally biased region" description="Basic and acidic residues" evidence="1">
    <location>
        <begin position="774"/>
        <end position="785"/>
    </location>
</feature>
<gene>
    <name evidence="2" type="ORF">CKAH01_11551</name>
</gene>
<evidence type="ECO:0000313" key="3">
    <source>
        <dbReference type="Proteomes" id="UP001281614"/>
    </source>
</evidence>
<dbReference type="EMBL" id="VYYT01000007">
    <property type="protein sequence ID" value="KAK2778960.1"/>
    <property type="molecule type" value="Genomic_DNA"/>
</dbReference>
<feature type="compositionally biased region" description="Low complexity" evidence="1">
    <location>
        <begin position="292"/>
        <end position="303"/>
    </location>
</feature>
<feature type="compositionally biased region" description="Polar residues" evidence="1">
    <location>
        <begin position="438"/>
        <end position="449"/>
    </location>
</feature>
<evidence type="ECO:0000256" key="1">
    <source>
        <dbReference type="SAM" id="MobiDB-lite"/>
    </source>
</evidence>
<protein>
    <submittedName>
        <fullName evidence="2">Uncharacterized protein</fullName>
    </submittedName>
</protein>